<evidence type="ECO:0000256" key="4">
    <source>
        <dbReference type="SAM" id="SignalP"/>
    </source>
</evidence>
<evidence type="ECO:0000313" key="7">
    <source>
        <dbReference type="Proteomes" id="UP001209878"/>
    </source>
</evidence>
<dbReference type="SMART" id="SM00042">
    <property type="entry name" value="CUB"/>
    <property type="match status" value="1"/>
</dbReference>
<dbReference type="CDD" id="cd00041">
    <property type="entry name" value="CUB"/>
    <property type="match status" value="1"/>
</dbReference>
<feature type="chain" id="PRO_5042097008" description="CUB domain-containing protein" evidence="4">
    <location>
        <begin position="24"/>
        <end position="176"/>
    </location>
</feature>
<dbReference type="PANTHER" id="PTHR24251">
    <property type="entry name" value="OVOCHYMASE-RELATED"/>
    <property type="match status" value="1"/>
</dbReference>
<evidence type="ECO:0000256" key="3">
    <source>
        <dbReference type="PROSITE-ProRule" id="PRU00059"/>
    </source>
</evidence>
<keyword evidence="4" id="KW-0732">Signal</keyword>
<dbReference type="Gene3D" id="2.60.120.290">
    <property type="entry name" value="Spermadhesin, CUB domain"/>
    <property type="match status" value="1"/>
</dbReference>
<comment type="caution">
    <text evidence="3">Lacks conserved residue(s) required for the propagation of feature annotation.</text>
</comment>
<dbReference type="AlphaFoldDB" id="A0AAD9KQ14"/>
<organism evidence="6 7">
    <name type="scientific">Ridgeia piscesae</name>
    <name type="common">Tubeworm</name>
    <dbReference type="NCBI Taxonomy" id="27915"/>
    <lineage>
        <taxon>Eukaryota</taxon>
        <taxon>Metazoa</taxon>
        <taxon>Spiralia</taxon>
        <taxon>Lophotrochozoa</taxon>
        <taxon>Annelida</taxon>
        <taxon>Polychaeta</taxon>
        <taxon>Sedentaria</taxon>
        <taxon>Canalipalpata</taxon>
        <taxon>Sabellida</taxon>
        <taxon>Siboglinidae</taxon>
        <taxon>Ridgeia</taxon>
    </lineage>
</organism>
<dbReference type="PROSITE" id="PS01180">
    <property type="entry name" value="CUB"/>
    <property type="match status" value="1"/>
</dbReference>
<dbReference type="SUPFAM" id="SSF49854">
    <property type="entry name" value="Spermadhesin, CUB domain"/>
    <property type="match status" value="1"/>
</dbReference>
<feature type="disulfide bond" evidence="3">
    <location>
        <begin position="28"/>
        <end position="55"/>
    </location>
</feature>
<dbReference type="InterPro" id="IPR000859">
    <property type="entry name" value="CUB_dom"/>
</dbReference>
<dbReference type="Proteomes" id="UP001209878">
    <property type="component" value="Unassembled WGS sequence"/>
</dbReference>
<gene>
    <name evidence="6" type="ORF">NP493_732g00012</name>
</gene>
<feature type="signal peptide" evidence="4">
    <location>
        <begin position="1"/>
        <end position="23"/>
    </location>
</feature>
<dbReference type="Pfam" id="PF00431">
    <property type="entry name" value="CUB"/>
    <property type="match status" value="1"/>
</dbReference>
<evidence type="ECO:0000259" key="5">
    <source>
        <dbReference type="PROSITE" id="PS01180"/>
    </source>
</evidence>
<proteinExistence type="predicted"/>
<sequence length="176" mass="19128">MANTLTAQCRLMAIVLVIGHVKSQLGPCNGGTGLLTAPEGQIGRRTSSVNYDMTCQWKIEVDKGKRVGLHFSSIDIRECSRCSCGILNIYDGSKTSSPMIDSLCGNYPHDDITSSENTVFLYYEVHSGMRSGFTIEYSITSGHVVEIDQQAPPDEPADIIQFGLKIWDGVPAPVIA</sequence>
<name>A0AAD9KQ14_RIDPI</name>
<evidence type="ECO:0000313" key="6">
    <source>
        <dbReference type="EMBL" id="KAK2175386.1"/>
    </source>
</evidence>
<keyword evidence="1" id="KW-0677">Repeat</keyword>
<evidence type="ECO:0000256" key="2">
    <source>
        <dbReference type="ARBA" id="ARBA00023157"/>
    </source>
</evidence>
<reference evidence="6" key="1">
    <citation type="journal article" date="2023" name="Mol. Biol. Evol.">
        <title>Third-Generation Sequencing Reveals the Adaptive Role of the Epigenome in Three Deep-Sea Polychaetes.</title>
        <authorList>
            <person name="Perez M."/>
            <person name="Aroh O."/>
            <person name="Sun Y."/>
            <person name="Lan Y."/>
            <person name="Juniper S.K."/>
            <person name="Young C.R."/>
            <person name="Angers B."/>
            <person name="Qian P.Y."/>
        </authorList>
    </citation>
    <scope>NUCLEOTIDE SEQUENCE</scope>
    <source>
        <strain evidence="6">R07B-5</strain>
    </source>
</reference>
<dbReference type="InterPro" id="IPR035914">
    <property type="entry name" value="Sperma_CUB_dom_sf"/>
</dbReference>
<comment type="caution">
    <text evidence="6">The sequence shown here is derived from an EMBL/GenBank/DDBJ whole genome shotgun (WGS) entry which is preliminary data.</text>
</comment>
<protein>
    <recommendedName>
        <fullName evidence="5">CUB domain-containing protein</fullName>
    </recommendedName>
</protein>
<keyword evidence="2 3" id="KW-1015">Disulfide bond</keyword>
<keyword evidence="7" id="KW-1185">Reference proteome</keyword>
<feature type="domain" description="CUB" evidence="5">
    <location>
        <begin position="28"/>
        <end position="140"/>
    </location>
</feature>
<dbReference type="EMBL" id="JAODUO010000733">
    <property type="protein sequence ID" value="KAK2175386.1"/>
    <property type="molecule type" value="Genomic_DNA"/>
</dbReference>
<evidence type="ECO:0000256" key="1">
    <source>
        <dbReference type="ARBA" id="ARBA00022737"/>
    </source>
</evidence>
<accession>A0AAD9KQ14</accession>